<dbReference type="InterPro" id="IPR001251">
    <property type="entry name" value="CRAL-TRIO_dom"/>
</dbReference>
<protein>
    <recommendedName>
        <fullName evidence="1">CRAL-TRIO domain-containing protein</fullName>
    </recommendedName>
</protein>
<organism evidence="2">
    <name type="scientific">viral metagenome</name>
    <dbReference type="NCBI Taxonomy" id="1070528"/>
    <lineage>
        <taxon>unclassified sequences</taxon>
        <taxon>metagenomes</taxon>
        <taxon>organismal metagenomes</taxon>
    </lineage>
</organism>
<name>A0A6C0AZ04_9ZZZZ</name>
<dbReference type="Gene3D" id="3.40.525.10">
    <property type="entry name" value="CRAL-TRIO lipid binding domain"/>
    <property type="match status" value="1"/>
</dbReference>
<dbReference type="SUPFAM" id="SSF52087">
    <property type="entry name" value="CRAL/TRIO domain"/>
    <property type="match status" value="1"/>
</dbReference>
<dbReference type="GO" id="GO:0008526">
    <property type="term" value="F:phosphatidylinositol transfer activity"/>
    <property type="evidence" value="ECO:0007669"/>
    <property type="project" value="TreeGrafter"/>
</dbReference>
<dbReference type="Pfam" id="PF00650">
    <property type="entry name" value="CRAL_TRIO"/>
    <property type="match status" value="1"/>
</dbReference>
<proteinExistence type="predicted"/>
<dbReference type="PANTHER" id="PTHR45824">
    <property type="entry name" value="GH16843P"/>
    <property type="match status" value="1"/>
</dbReference>
<reference evidence="2" key="1">
    <citation type="journal article" date="2020" name="Nature">
        <title>Giant virus diversity and host interactions through global metagenomics.</title>
        <authorList>
            <person name="Schulz F."/>
            <person name="Roux S."/>
            <person name="Paez-Espino D."/>
            <person name="Jungbluth S."/>
            <person name="Walsh D.A."/>
            <person name="Denef V.J."/>
            <person name="McMahon K.D."/>
            <person name="Konstantinidis K.T."/>
            <person name="Eloe-Fadrosh E.A."/>
            <person name="Kyrpides N.C."/>
            <person name="Woyke T."/>
        </authorList>
    </citation>
    <scope>NUCLEOTIDE SEQUENCE</scope>
    <source>
        <strain evidence="2">GVMAG-M-3300009182-78</strain>
    </source>
</reference>
<evidence type="ECO:0000259" key="1">
    <source>
        <dbReference type="PROSITE" id="PS50191"/>
    </source>
</evidence>
<dbReference type="EMBL" id="MN739042">
    <property type="protein sequence ID" value="QHS85195.1"/>
    <property type="molecule type" value="Genomic_DNA"/>
</dbReference>
<accession>A0A6C0AZ04</accession>
<dbReference type="PROSITE" id="PS50191">
    <property type="entry name" value="CRAL_TRIO"/>
    <property type="match status" value="1"/>
</dbReference>
<dbReference type="PANTHER" id="PTHR45824:SF29">
    <property type="entry name" value="GH16843P"/>
    <property type="match status" value="1"/>
</dbReference>
<dbReference type="CDD" id="cd00170">
    <property type="entry name" value="SEC14"/>
    <property type="match status" value="1"/>
</dbReference>
<evidence type="ECO:0000313" key="2">
    <source>
        <dbReference type="EMBL" id="QHS85195.1"/>
    </source>
</evidence>
<dbReference type="InterPro" id="IPR036865">
    <property type="entry name" value="CRAL-TRIO_dom_sf"/>
</dbReference>
<dbReference type="AlphaFoldDB" id="A0A6C0AZ04"/>
<sequence length="170" mass="20084">MNISLSESMKEETTIQRSLHNHFSKNEPLQNTKKNIIKICLTELLSKLCFVIDNQIVLDYRYFKFIATKENYQFIIQYIVSIMETMIKGHDQDKNTLTFHVNMSSITLLHIEKYYSFIQELSEVLKQTFPDTLETCYIYNAPFIFSKLFSVVSVFIDKKTLSKIKLIQEN</sequence>
<feature type="domain" description="CRAL-TRIO" evidence="1">
    <location>
        <begin position="75"/>
        <end position="170"/>
    </location>
</feature>
<dbReference type="InterPro" id="IPR052578">
    <property type="entry name" value="PI_Transfer_CRAL-TRIO"/>
</dbReference>